<keyword evidence="6" id="KW-1185">Reference proteome</keyword>
<dbReference type="Gene3D" id="3.40.50.1980">
    <property type="entry name" value="Nitrogenase molybdenum iron protein domain"/>
    <property type="match status" value="3"/>
</dbReference>
<dbReference type="PANTHER" id="PTHR42953:SF3">
    <property type="entry name" value="HIGH-AFFINITY ZINC UPTAKE SYSTEM PROTEIN ZNUA"/>
    <property type="match status" value="1"/>
</dbReference>
<dbReference type="InterPro" id="IPR006128">
    <property type="entry name" value="Lipoprotein_PsaA-like"/>
</dbReference>
<dbReference type="PANTHER" id="PTHR42953">
    <property type="entry name" value="HIGH-AFFINITY ZINC UPTAKE SYSTEM PROTEIN ZNUA-RELATED"/>
    <property type="match status" value="1"/>
</dbReference>
<dbReference type="SUPFAM" id="SSF53807">
    <property type="entry name" value="Helical backbone' metal receptor"/>
    <property type="match status" value="1"/>
</dbReference>
<dbReference type="InterPro" id="IPR006127">
    <property type="entry name" value="ZnuA-like"/>
</dbReference>
<dbReference type="GO" id="GO:0046872">
    <property type="term" value="F:metal ion binding"/>
    <property type="evidence" value="ECO:0007669"/>
    <property type="project" value="UniProtKB-KW"/>
</dbReference>
<sequence length="506" mass="54221">MVAAVGACSSAAATPTQRTENTLTVVASTPIIADLVRNVAPKANVVSLVPMGADPHTYEPSLATLRDVTHARIAFSNQLMFEEASLIKTIDANLPDGAPHVALGQAAVPYGARHIRLVEDASLATIWLGFRVDGQGSSTDQVRMSAVKVSGPGELSAFTTGTFGNPTPWMASYDGIDEKDVVSLPTNAHTHMSWGFSKPGKYELTIKAELIHDGTSKALGTTTITFMVGQDPHGVAPTILDSGHVDITAHLAGGITLDGTGETGSAATYDSKNVVVAVPHAVATTVPSNEWKFLGAPGNEAWVLAQAVLGRHVHGEIDPHLWHDVKNAIAYVEVIRDQLSSVDPQHAGEYQKAAAQYIDNLRNLDEWMRSVLGSIPKPQRKLVTAHDSFGYLAKAYGLDVAGFIAPNPSLEPSVQTLANLTRTLRDTKARAVFIEPANRTHAAELINLAHQAKVQLCEVQSDTFVEGVDSYIGLMEFNAKSLKSCLDPESLPAWDRAWHSKKDEQK</sequence>
<proteinExistence type="inferred from homology"/>
<dbReference type="OrthoDB" id="9810636at2"/>
<evidence type="ECO:0000313" key="5">
    <source>
        <dbReference type="EMBL" id="TBW23921.1"/>
    </source>
</evidence>
<dbReference type="InterPro" id="IPR022434">
    <property type="entry name" value="ABC_LPXTG_lipo_actinobac"/>
</dbReference>
<keyword evidence="2 4" id="KW-0813">Transport</keyword>
<dbReference type="GO" id="GO:0030313">
    <property type="term" value="C:cell envelope"/>
    <property type="evidence" value="ECO:0007669"/>
    <property type="project" value="UniProtKB-SubCell"/>
</dbReference>
<keyword evidence="3" id="KW-0732">Signal</keyword>
<evidence type="ECO:0000256" key="3">
    <source>
        <dbReference type="ARBA" id="ARBA00022729"/>
    </source>
</evidence>
<comment type="caution">
    <text evidence="5">The sequence shown here is derived from an EMBL/GenBank/DDBJ whole genome shotgun (WGS) entry which is preliminary data.</text>
</comment>
<organism evidence="5 6">
    <name type="scientific">Arcanobacterium bovis</name>
    <dbReference type="NCBI Taxonomy" id="2529275"/>
    <lineage>
        <taxon>Bacteria</taxon>
        <taxon>Bacillati</taxon>
        <taxon>Actinomycetota</taxon>
        <taxon>Actinomycetes</taxon>
        <taxon>Actinomycetales</taxon>
        <taxon>Actinomycetaceae</taxon>
        <taxon>Arcanobacterium</taxon>
    </lineage>
</organism>
<reference evidence="5 6" key="1">
    <citation type="submission" date="2019-02" db="EMBL/GenBank/DDBJ databases">
        <title>Arcanobacterium bovis sp. nov., isolated from the milk of a cow with mastitis.</title>
        <authorList>
            <person name="Sammra O."/>
            <person name="Foster G."/>
            <person name="Hassan A."/>
            <person name="Alssahen M."/>
            <person name="Laemmler C."/>
            <person name="Borowiak M."/>
            <person name="Malorny B."/>
            <person name="Abdulmawjood A."/>
        </authorList>
    </citation>
    <scope>NUCLEOTIDE SEQUENCE [LARGE SCALE GENOMIC DNA]</scope>
    <source>
        <strain evidence="5 6">C605018/01/1</strain>
    </source>
</reference>
<dbReference type="PRINTS" id="PR00690">
    <property type="entry name" value="ADHESNFAMILY"/>
</dbReference>
<name>A0A4Q9V2N9_9ACTO</name>
<dbReference type="GO" id="GO:0030001">
    <property type="term" value="P:metal ion transport"/>
    <property type="evidence" value="ECO:0007669"/>
    <property type="project" value="InterPro"/>
</dbReference>
<dbReference type="NCBIfam" id="NF038134">
    <property type="entry name" value="choice_anch_M"/>
    <property type="match status" value="1"/>
</dbReference>
<dbReference type="InterPro" id="IPR050492">
    <property type="entry name" value="Bact_metal-bind_prot9"/>
</dbReference>
<dbReference type="Proteomes" id="UP000293036">
    <property type="component" value="Unassembled WGS sequence"/>
</dbReference>
<evidence type="ECO:0000313" key="6">
    <source>
        <dbReference type="Proteomes" id="UP000293036"/>
    </source>
</evidence>
<accession>A0A4Q9V2N9</accession>
<gene>
    <name evidence="5" type="ORF">EZJ44_01470</name>
</gene>
<comment type="similarity">
    <text evidence="1 4">Belongs to the bacterial solute-binding protein 9 family.</text>
</comment>
<dbReference type="EMBL" id="SJDT01000001">
    <property type="protein sequence ID" value="TBW23921.1"/>
    <property type="molecule type" value="Genomic_DNA"/>
</dbReference>
<dbReference type="AlphaFoldDB" id="A0A4Q9V2N9"/>
<protein>
    <submittedName>
        <fullName evidence="5">Anchored repeat ABC transporter, substrate-binding protein</fullName>
    </submittedName>
</protein>
<dbReference type="GO" id="GO:0007155">
    <property type="term" value="P:cell adhesion"/>
    <property type="evidence" value="ECO:0007669"/>
    <property type="project" value="InterPro"/>
</dbReference>
<dbReference type="NCBIfam" id="TIGR03772">
    <property type="entry name" value="anch_rpt_subst"/>
    <property type="match status" value="1"/>
</dbReference>
<evidence type="ECO:0000256" key="4">
    <source>
        <dbReference type="RuleBase" id="RU003512"/>
    </source>
</evidence>
<evidence type="ECO:0000256" key="1">
    <source>
        <dbReference type="ARBA" id="ARBA00011028"/>
    </source>
</evidence>
<evidence type="ECO:0000256" key="2">
    <source>
        <dbReference type="ARBA" id="ARBA00022448"/>
    </source>
</evidence>
<dbReference type="Pfam" id="PF01297">
    <property type="entry name" value="ZnuA"/>
    <property type="match status" value="2"/>
</dbReference>
<dbReference type="NCBIfam" id="TIGR03769">
    <property type="entry name" value="P_ac_wall_RPT"/>
    <property type="match status" value="1"/>
</dbReference>
<dbReference type="InterPro" id="IPR022435">
    <property type="entry name" value="Surface-anchored_actinobac"/>
</dbReference>